<dbReference type="AlphaFoldDB" id="X1DHL9"/>
<name>X1DHL9_9ZZZZ</name>
<dbReference type="InterPro" id="IPR038464">
    <property type="entry name" value="Ribosomal_eL38_sf"/>
</dbReference>
<dbReference type="Pfam" id="PF01781">
    <property type="entry name" value="Ribosomal_L38e"/>
    <property type="match status" value="1"/>
</dbReference>
<comment type="similarity">
    <text evidence="1">Belongs to the eukaryotic ribosomal protein eL38 family.</text>
</comment>
<evidence type="ECO:0000256" key="2">
    <source>
        <dbReference type="ARBA" id="ARBA00022980"/>
    </source>
</evidence>
<sequence>MPREILDEEKFIELSEFAVHCRVKRLKEVVKLKLRTKKILYTFKTDVTTAERLITNISCDIIEL</sequence>
<evidence type="ECO:0000313" key="4">
    <source>
        <dbReference type="EMBL" id="GAH07800.1"/>
    </source>
</evidence>
<protein>
    <recommendedName>
        <fullName evidence="5">Ribosomal protein L38e</fullName>
    </recommendedName>
</protein>
<dbReference type="GO" id="GO:0005840">
    <property type="term" value="C:ribosome"/>
    <property type="evidence" value="ECO:0007669"/>
    <property type="project" value="UniProtKB-KW"/>
</dbReference>
<comment type="caution">
    <text evidence="4">The sequence shown here is derived from an EMBL/GenBank/DDBJ whole genome shotgun (WGS) entry which is preliminary data.</text>
</comment>
<dbReference type="GO" id="GO:0003735">
    <property type="term" value="F:structural constituent of ribosome"/>
    <property type="evidence" value="ECO:0007669"/>
    <property type="project" value="InterPro"/>
</dbReference>
<organism evidence="4">
    <name type="scientific">marine sediment metagenome</name>
    <dbReference type="NCBI Taxonomy" id="412755"/>
    <lineage>
        <taxon>unclassified sequences</taxon>
        <taxon>metagenomes</taxon>
        <taxon>ecological metagenomes</taxon>
    </lineage>
</organism>
<dbReference type="InterPro" id="IPR002675">
    <property type="entry name" value="Ribosomal_eL38"/>
</dbReference>
<accession>X1DHL9</accession>
<keyword evidence="3" id="KW-0687">Ribonucleoprotein</keyword>
<dbReference type="EMBL" id="BART01033480">
    <property type="protein sequence ID" value="GAH07800.1"/>
    <property type="molecule type" value="Genomic_DNA"/>
</dbReference>
<dbReference type="Gene3D" id="3.30.720.90">
    <property type="match status" value="1"/>
</dbReference>
<proteinExistence type="inferred from homology"/>
<evidence type="ECO:0000256" key="3">
    <source>
        <dbReference type="ARBA" id="ARBA00023274"/>
    </source>
</evidence>
<reference evidence="4" key="1">
    <citation type="journal article" date="2014" name="Front. Microbiol.">
        <title>High frequency of phylogenetically diverse reductive dehalogenase-homologous genes in deep subseafloor sedimentary metagenomes.</title>
        <authorList>
            <person name="Kawai M."/>
            <person name="Futagami T."/>
            <person name="Toyoda A."/>
            <person name="Takaki Y."/>
            <person name="Nishi S."/>
            <person name="Hori S."/>
            <person name="Arai W."/>
            <person name="Tsubouchi T."/>
            <person name="Morono Y."/>
            <person name="Uchiyama I."/>
            <person name="Ito T."/>
            <person name="Fujiyama A."/>
            <person name="Inagaki F."/>
            <person name="Takami H."/>
        </authorList>
    </citation>
    <scope>NUCLEOTIDE SEQUENCE</scope>
    <source>
        <strain evidence="4">Expedition CK06-06</strain>
    </source>
</reference>
<dbReference type="GO" id="GO:1990904">
    <property type="term" value="C:ribonucleoprotein complex"/>
    <property type="evidence" value="ECO:0007669"/>
    <property type="project" value="UniProtKB-KW"/>
</dbReference>
<evidence type="ECO:0008006" key="5">
    <source>
        <dbReference type="Google" id="ProtNLM"/>
    </source>
</evidence>
<keyword evidence="2" id="KW-0689">Ribosomal protein</keyword>
<evidence type="ECO:0000256" key="1">
    <source>
        <dbReference type="ARBA" id="ARBA00007803"/>
    </source>
</evidence>
<gene>
    <name evidence="4" type="ORF">S01H4_57518</name>
</gene>
<dbReference type="GO" id="GO:0006412">
    <property type="term" value="P:translation"/>
    <property type="evidence" value="ECO:0007669"/>
    <property type="project" value="InterPro"/>
</dbReference>